<dbReference type="EMBL" id="PKPP01018408">
    <property type="protein sequence ID" value="PWA36282.1"/>
    <property type="molecule type" value="Genomic_DNA"/>
</dbReference>
<keyword evidence="2" id="KW-1185">Reference proteome</keyword>
<reference evidence="1 2" key="1">
    <citation type="journal article" date="2018" name="Mol. Plant">
        <title>The genome of Artemisia annua provides insight into the evolution of Asteraceae family and artemisinin biosynthesis.</title>
        <authorList>
            <person name="Shen Q."/>
            <person name="Zhang L."/>
            <person name="Liao Z."/>
            <person name="Wang S."/>
            <person name="Yan T."/>
            <person name="Shi P."/>
            <person name="Liu M."/>
            <person name="Fu X."/>
            <person name="Pan Q."/>
            <person name="Wang Y."/>
            <person name="Lv Z."/>
            <person name="Lu X."/>
            <person name="Zhang F."/>
            <person name="Jiang W."/>
            <person name="Ma Y."/>
            <person name="Chen M."/>
            <person name="Hao X."/>
            <person name="Li L."/>
            <person name="Tang Y."/>
            <person name="Lv G."/>
            <person name="Zhou Y."/>
            <person name="Sun X."/>
            <person name="Brodelius P.E."/>
            <person name="Rose J.K.C."/>
            <person name="Tang K."/>
        </authorList>
    </citation>
    <scope>NUCLEOTIDE SEQUENCE [LARGE SCALE GENOMIC DNA]</scope>
    <source>
        <strain evidence="2">cv. Huhao1</strain>
        <tissue evidence="1">Leaf</tissue>
    </source>
</reference>
<evidence type="ECO:0000313" key="1">
    <source>
        <dbReference type="EMBL" id="PWA36282.1"/>
    </source>
</evidence>
<gene>
    <name evidence="1" type="ORF">CTI12_AA600800</name>
</gene>
<dbReference type="STRING" id="35608.A0A2U1KHQ1"/>
<organism evidence="1 2">
    <name type="scientific">Artemisia annua</name>
    <name type="common">Sweet wormwood</name>
    <dbReference type="NCBI Taxonomy" id="35608"/>
    <lineage>
        <taxon>Eukaryota</taxon>
        <taxon>Viridiplantae</taxon>
        <taxon>Streptophyta</taxon>
        <taxon>Embryophyta</taxon>
        <taxon>Tracheophyta</taxon>
        <taxon>Spermatophyta</taxon>
        <taxon>Magnoliopsida</taxon>
        <taxon>eudicotyledons</taxon>
        <taxon>Gunneridae</taxon>
        <taxon>Pentapetalae</taxon>
        <taxon>asterids</taxon>
        <taxon>campanulids</taxon>
        <taxon>Asterales</taxon>
        <taxon>Asteraceae</taxon>
        <taxon>Asteroideae</taxon>
        <taxon>Anthemideae</taxon>
        <taxon>Artemisiinae</taxon>
        <taxon>Artemisia</taxon>
    </lineage>
</organism>
<dbReference type="Proteomes" id="UP000245207">
    <property type="component" value="Unassembled WGS sequence"/>
</dbReference>
<comment type="caution">
    <text evidence="1">The sequence shown here is derived from an EMBL/GenBank/DDBJ whole genome shotgun (WGS) entry which is preliminary data.</text>
</comment>
<proteinExistence type="predicted"/>
<name>A0A2U1KHQ1_ARTAN</name>
<sequence length="87" mass="9898">MGEDPQKVKRNAASAYDYEKDSRWADYWSNVLIPPHMASRSDVVDHFKRKFYQRYIVPPKGVDSGVDVLPALGWPAVSLADDDDDEV</sequence>
<dbReference type="AlphaFoldDB" id="A0A2U1KHQ1"/>
<protein>
    <submittedName>
        <fullName evidence="1">Uncharacterized protein</fullName>
    </submittedName>
</protein>
<dbReference type="OrthoDB" id="1681749at2759"/>
<accession>A0A2U1KHQ1</accession>
<evidence type="ECO:0000313" key="2">
    <source>
        <dbReference type="Proteomes" id="UP000245207"/>
    </source>
</evidence>